<feature type="non-terminal residue" evidence="1">
    <location>
        <position position="54"/>
    </location>
</feature>
<feature type="non-terminal residue" evidence="1">
    <location>
        <position position="1"/>
    </location>
</feature>
<comment type="caution">
    <text evidence="1">The sequence shown here is derived from an EMBL/GenBank/DDBJ whole genome shotgun (WGS) entry which is preliminary data.</text>
</comment>
<evidence type="ECO:0000313" key="1">
    <source>
        <dbReference type="EMBL" id="EGH35183.1"/>
    </source>
</evidence>
<dbReference type="EMBL" id="AEAH01003333">
    <property type="protein sequence ID" value="EGH35183.1"/>
    <property type="molecule type" value="Genomic_DNA"/>
</dbReference>
<reference evidence="1 2" key="1">
    <citation type="journal article" date="2011" name="PLoS Pathog.">
        <title>Dynamic evolution of pathogenicity revealed by sequencing and comparative genomics of 19 Pseudomonas syringae isolates.</title>
        <authorList>
            <person name="Baltrus D.A."/>
            <person name="Nishimura M.T."/>
            <person name="Romanchuk A."/>
            <person name="Chang J.H."/>
            <person name="Mukhtar M.S."/>
            <person name="Cherkis K."/>
            <person name="Roach J."/>
            <person name="Grant S.R."/>
            <person name="Jones C.D."/>
            <person name="Dangl J.L."/>
        </authorList>
    </citation>
    <scope>NUCLEOTIDE SEQUENCE [LARGE SCALE GENOMIC DNA]</scope>
    <source>
        <strain evidence="2">M301072PT</strain>
    </source>
</reference>
<accession>F3FY91</accession>
<proteinExistence type="predicted"/>
<organism evidence="1 2">
    <name type="scientific">Pseudomonas syringae pv. japonica str. M301072</name>
    <dbReference type="NCBI Taxonomy" id="629262"/>
    <lineage>
        <taxon>Bacteria</taxon>
        <taxon>Pseudomonadati</taxon>
        <taxon>Pseudomonadota</taxon>
        <taxon>Gammaproteobacteria</taxon>
        <taxon>Pseudomonadales</taxon>
        <taxon>Pseudomonadaceae</taxon>
        <taxon>Pseudomonas</taxon>
        <taxon>Pseudomonas syringae</taxon>
    </lineage>
</organism>
<dbReference type="Proteomes" id="UP000004471">
    <property type="component" value="Unassembled WGS sequence"/>
</dbReference>
<name>F3FY91_PSESX</name>
<evidence type="ECO:0000313" key="2">
    <source>
        <dbReference type="Proteomes" id="UP000004471"/>
    </source>
</evidence>
<gene>
    <name evidence="1" type="ORF">PSYJA_41787</name>
</gene>
<dbReference type="Gene3D" id="3.40.50.980">
    <property type="match status" value="1"/>
</dbReference>
<dbReference type="AlphaFoldDB" id="F3FY91"/>
<sequence length="54" mass="5857">LNFDLSVEEIFPALLAGATLAPSREIFGSEGTENHGIYPTVLHLTVAHWHTLVA</sequence>
<protein>
    <submittedName>
        <fullName evidence="1">Amino acid adenylation</fullName>
    </submittedName>
</protein>